<evidence type="ECO:0000313" key="2">
    <source>
        <dbReference type="EMBL" id="THU92401.1"/>
    </source>
</evidence>
<dbReference type="AlphaFoldDB" id="A0A4S8LSV3"/>
<evidence type="ECO:0000313" key="3">
    <source>
        <dbReference type="Proteomes" id="UP000297245"/>
    </source>
</evidence>
<organism evidence="2 3">
    <name type="scientific">Dendrothele bispora (strain CBS 962.96)</name>
    <dbReference type="NCBI Taxonomy" id="1314807"/>
    <lineage>
        <taxon>Eukaryota</taxon>
        <taxon>Fungi</taxon>
        <taxon>Dikarya</taxon>
        <taxon>Basidiomycota</taxon>
        <taxon>Agaricomycotina</taxon>
        <taxon>Agaricomycetes</taxon>
        <taxon>Agaricomycetidae</taxon>
        <taxon>Agaricales</taxon>
        <taxon>Agaricales incertae sedis</taxon>
        <taxon>Dendrothele</taxon>
    </lineage>
</organism>
<keyword evidence="3" id="KW-1185">Reference proteome</keyword>
<feature type="region of interest" description="Disordered" evidence="1">
    <location>
        <begin position="1"/>
        <end position="23"/>
    </location>
</feature>
<accession>A0A4S8LSV3</accession>
<feature type="compositionally biased region" description="Polar residues" evidence="1">
    <location>
        <begin position="1"/>
        <end position="10"/>
    </location>
</feature>
<name>A0A4S8LSV3_DENBC</name>
<dbReference type="EMBL" id="ML179280">
    <property type="protein sequence ID" value="THU92401.1"/>
    <property type="molecule type" value="Genomic_DNA"/>
</dbReference>
<proteinExistence type="predicted"/>
<gene>
    <name evidence="2" type="ORF">K435DRAFT_800509</name>
</gene>
<evidence type="ECO:0000256" key="1">
    <source>
        <dbReference type="SAM" id="MobiDB-lite"/>
    </source>
</evidence>
<sequence length="188" mass="21358">MRQNVLSTSAVFDKPPSYSADKPHGYSARYFSQNFLKLPLEDAEKKQLETIDEENKSSGDVYSSPFVPVYRRAPPLAVEERYGEREIWRESWRVFVSPHSLQEGTAQIVRKLPPAGGKNVEASGQLHDAEASSNIYLPLLFCFYQLNLTDILQWSLQSELSKAFLPFYSIDADDEDLIISARYVCNIG</sequence>
<dbReference type="Proteomes" id="UP000297245">
    <property type="component" value="Unassembled WGS sequence"/>
</dbReference>
<protein>
    <submittedName>
        <fullName evidence="2">Uncharacterized protein</fullName>
    </submittedName>
</protein>
<reference evidence="2 3" key="1">
    <citation type="journal article" date="2019" name="Nat. Ecol. Evol.">
        <title>Megaphylogeny resolves global patterns of mushroom evolution.</title>
        <authorList>
            <person name="Varga T."/>
            <person name="Krizsan K."/>
            <person name="Foldi C."/>
            <person name="Dima B."/>
            <person name="Sanchez-Garcia M."/>
            <person name="Sanchez-Ramirez S."/>
            <person name="Szollosi G.J."/>
            <person name="Szarkandi J.G."/>
            <person name="Papp V."/>
            <person name="Albert L."/>
            <person name="Andreopoulos W."/>
            <person name="Angelini C."/>
            <person name="Antonin V."/>
            <person name="Barry K.W."/>
            <person name="Bougher N.L."/>
            <person name="Buchanan P."/>
            <person name="Buyck B."/>
            <person name="Bense V."/>
            <person name="Catcheside P."/>
            <person name="Chovatia M."/>
            <person name="Cooper J."/>
            <person name="Damon W."/>
            <person name="Desjardin D."/>
            <person name="Finy P."/>
            <person name="Geml J."/>
            <person name="Haridas S."/>
            <person name="Hughes K."/>
            <person name="Justo A."/>
            <person name="Karasinski D."/>
            <person name="Kautmanova I."/>
            <person name="Kiss B."/>
            <person name="Kocsube S."/>
            <person name="Kotiranta H."/>
            <person name="LaButti K.M."/>
            <person name="Lechner B.E."/>
            <person name="Liimatainen K."/>
            <person name="Lipzen A."/>
            <person name="Lukacs Z."/>
            <person name="Mihaltcheva S."/>
            <person name="Morgado L.N."/>
            <person name="Niskanen T."/>
            <person name="Noordeloos M.E."/>
            <person name="Ohm R.A."/>
            <person name="Ortiz-Santana B."/>
            <person name="Ovrebo C."/>
            <person name="Racz N."/>
            <person name="Riley R."/>
            <person name="Savchenko A."/>
            <person name="Shiryaev A."/>
            <person name="Soop K."/>
            <person name="Spirin V."/>
            <person name="Szebenyi C."/>
            <person name="Tomsovsky M."/>
            <person name="Tulloss R.E."/>
            <person name="Uehling J."/>
            <person name="Grigoriev I.V."/>
            <person name="Vagvolgyi C."/>
            <person name="Papp T."/>
            <person name="Martin F.M."/>
            <person name="Miettinen O."/>
            <person name="Hibbett D.S."/>
            <person name="Nagy L.G."/>
        </authorList>
    </citation>
    <scope>NUCLEOTIDE SEQUENCE [LARGE SCALE GENOMIC DNA]</scope>
    <source>
        <strain evidence="2 3">CBS 962.96</strain>
    </source>
</reference>